<dbReference type="Pfam" id="PF01569">
    <property type="entry name" value="PAP2"/>
    <property type="match status" value="1"/>
</dbReference>
<gene>
    <name evidence="3" type="ORF">Rumeso_02143</name>
</gene>
<proteinExistence type="predicted"/>
<evidence type="ECO:0000313" key="3">
    <source>
        <dbReference type="EMBL" id="EYD76294.1"/>
    </source>
</evidence>
<dbReference type="RefSeq" id="WP_051521480.1">
    <property type="nucleotide sequence ID" value="NZ_KK088603.1"/>
</dbReference>
<dbReference type="SUPFAM" id="SSF48317">
    <property type="entry name" value="Acid phosphatase/Vanadium-dependent haloperoxidase"/>
    <property type="match status" value="1"/>
</dbReference>
<accession>A0A017HRA3</accession>
<feature type="domain" description="Phosphatidic acid phosphatase type 2/haloperoxidase" evidence="2">
    <location>
        <begin position="70"/>
        <end position="172"/>
    </location>
</feature>
<keyword evidence="4" id="KW-1185">Reference proteome</keyword>
<dbReference type="HOGENOM" id="CLU_1239383_0_0_5"/>
<feature type="compositionally biased region" description="Basic residues" evidence="1">
    <location>
        <begin position="208"/>
        <end position="223"/>
    </location>
</feature>
<dbReference type="OrthoDB" id="8004717at2"/>
<dbReference type="PANTHER" id="PTHR14969:SF13">
    <property type="entry name" value="AT30094P"/>
    <property type="match status" value="1"/>
</dbReference>
<organism evidence="3 4">
    <name type="scientific">Rubellimicrobium mesophilum DSM 19309</name>
    <dbReference type="NCBI Taxonomy" id="442562"/>
    <lineage>
        <taxon>Bacteria</taxon>
        <taxon>Pseudomonadati</taxon>
        <taxon>Pseudomonadota</taxon>
        <taxon>Alphaproteobacteria</taxon>
        <taxon>Rhodobacterales</taxon>
        <taxon>Roseobacteraceae</taxon>
        <taxon>Rubellimicrobium</taxon>
    </lineage>
</organism>
<dbReference type="InterPro" id="IPR000326">
    <property type="entry name" value="PAP2/HPO"/>
</dbReference>
<dbReference type="STRING" id="442562.Rumeso_02143"/>
<dbReference type="InterPro" id="IPR036938">
    <property type="entry name" value="PAP2/HPO_sf"/>
</dbReference>
<sequence>MAETSLLNEIERADVAAAAKAGEHRHDSVVRAAGAMAKGADQPPMFTLASAVLGAGLAIGSPRAAEAGGRMLVALAVATAVKAAVKASVVRTRPNVLWDQGRYETGLWGPNEAPWNSFPSGHTANAVAVARAVGRVVPEARPALWALAAVAGGVQVPRGAHHPLDVAAGHWWAGPRRRWRTGPGRWPRRCLARRWRRCMGRAMSGRGGRARRAGSRRRRCVAG</sequence>
<dbReference type="Gene3D" id="1.20.144.10">
    <property type="entry name" value="Phosphatidic acid phosphatase type 2/haloperoxidase"/>
    <property type="match status" value="1"/>
</dbReference>
<comment type="caution">
    <text evidence="3">The sequence shown here is derived from an EMBL/GenBank/DDBJ whole genome shotgun (WGS) entry which is preliminary data.</text>
</comment>
<dbReference type="PANTHER" id="PTHR14969">
    <property type="entry name" value="SPHINGOSINE-1-PHOSPHATE PHOSPHOHYDROLASE"/>
    <property type="match status" value="1"/>
</dbReference>
<reference evidence="3 4" key="1">
    <citation type="submission" date="2013-02" db="EMBL/GenBank/DDBJ databases">
        <authorList>
            <person name="Fiebig A."/>
            <person name="Goeker M."/>
            <person name="Klenk H.-P.P."/>
        </authorList>
    </citation>
    <scope>NUCLEOTIDE SEQUENCE [LARGE SCALE GENOMIC DNA]</scope>
    <source>
        <strain evidence="3 4">DSM 19309</strain>
    </source>
</reference>
<dbReference type="EMBL" id="AOSK01000053">
    <property type="protein sequence ID" value="EYD76294.1"/>
    <property type="molecule type" value="Genomic_DNA"/>
</dbReference>
<feature type="region of interest" description="Disordered" evidence="1">
    <location>
        <begin position="204"/>
        <end position="223"/>
    </location>
</feature>
<dbReference type="Proteomes" id="UP000019666">
    <property type="component" value="Unassembled WGS sequence"/>
</dbReference>
<evidence type="ECO:0000313" key="4">
    <source>
        <dbReference type="Proteomes" id="UP000019666"/>
    </source>
</evidence>
<name>A0A017HRA3_9RHOB</name>
<evidence type="ECO:0000256" key="1">
    <source>
        <dbReference type="SAM" id="MobiDB-lite"/>
    </source>
</evidence>
<protein>
    <submittedName>
        <fullName evidence="3">Putative integral membrane protein</fullName>
    </submittedName>
</protein>
<evidence type="ECO:0000259" key="2">
    <source>
        <dbReference type="Pfam" id="PF01569"/>
    </source>
</evidence>
<dbReference type="AlphaFoldDB" id="A0A017HRA3"/>